<feature type="binding site" evidence="11">
    <location>
        <position position="121"/>
    </location>
    <ligand>
        <name>FAD</name>
        <dbReference type="ChEBI" id="CHEBI:57692"/>
    </ligand>
</feature>
<dbReference type="InterPro" id="IPR017938">
    <property type="entry name" value="Riboflavin_synthase-like_b-brl"/>
</dbReference>
<keyword evidence="6" id="KW-0472">Membrane</keyword>
<dbReference type="Pfam" id="PF00175">
    <property type="entry name" value="NAD_binding_1"/>
    <property type="match status" value="1"/>
</dbReference>
<feature type="binding site" evidence="11">
    <location>
        <position position="122"/>
    </location>
    <ligand>
        <name>FAD</name>
        <dbReference type="ChEBI" id="CHEBI:57692"/>
    </ligand>
</feature>
<accession>A0A0H2RV10</accession>
<evidence type="ECO:0000256" key="2">
    <source>
        <dbReference type="ARBA" id="ARBA00004294"/>
    </source>
</evidence>
<evidence type="ECO:0000313" key="14">
    <source>
        <dbReference type="EMBL" id="KLO15880.1"/>
    </source>
</evidence>
<dbReference type="SUPFAM" id="SSF52343">
    <property type="entry name" value="Ferredoxin reductase-like, C-terminal NADP-linked domain"/>
    <property type="match status" value="1"/>
</dbReference>
<comment type="cofactor">
    <cofactor evidence="1 11 12">
        <name>FAD</name>
        <dbReference type="ChEBI" id="CHEBI:57692"/>
    </cofactor>
</comment>
<dbReference type="Pfam" id="PF00970">
    <property type="entry name" value="FAD_binding_6"/>
    <property type="match status" value="1"/>
</dbReference>
<gene>
    <name evidence="14" type="ORF">SCHPADRAFT_870471</name>
</gene>
<evidence type="ECO:0000259" key="13">
    <source>
        <dbReference type="PROSITE" id="PS51384"/>
    </source>
</evidence>
<evidence type="ECO:0000256" key="8">
    <source>
        <dbReference type="ARBA" id="ARBA00023002"/>
    </source>
</evidence>
<reference evidence="14 15" key="1">
    <citation type="submission" date="2015-04" db="EMBL/GenBank/DDBJ databases">
        <title>Complete genome sequence of Schizopora paradoxa KUC8140, a cosmopolitan wood degrader in East Asia.</title>
        <authorList>
            <consortium name="DOE Joint Genome Institute"/>
            <person name="Min B."/>
            <person name="Park H."/>
            <person name="Jang Y."/>
            <person name="Kim J.-J."/>
            <person name="Kim K.H."/>
            <person name="Pangilinan J."/>
            <person name="Lipzen A."/>
            <person name="Riley R."/>
            <person name="Grigoriev I.V."/>
            <person name="Spatafora J.W."/>
            <person name="Choi I.-G."/>
        </authorList>
    </citation>
    <scope>NUCLEOTIDE SEQUENCE [LARGE SCALE GENOMIC DNA]</scope>
    <source>
        <strain evidence="14 15">KUC8140</strain>
    </source>
</reference>
<dbReference type="FunCoup" id="A0A0H2RV10">
    <property type="interactions" value="20"/>
</dbReference>
<evidence type="ECO:0000256" key="1">
    <source>
        <dbReference type="ARBA" id="ARBA00001974"/>
    </source>
</evidence>
<dbReference type="PANTHER" id="PTHR19370">
    <property type="entry name" value="NADH-CYTOCHROME B5 REDUCTASE"/>
    <property type="match status" value="1"/>
</dbReference>
<dbReference type="Proteomes" id="UP000053477">
    <property type="component" value="Unassembled WGS sequence"/>
</dbReference>
<dbReference type="PRINTS" id="PR00406">
    <property type="entry name" value="CYTB5RDTASE"/>
</dbReference>
<dbReference type="SUPFAM" id="SSF63380">
    <property type="entry name" value="Riboflavin synthase domain-like"/>
    <property type="match status" value="1"/>
</dbReference>
<dbReference type="InterPro" id="IPR008333">
    <property type="entry name" value="Cbr1-like_FAD-bd_dom"/>
</dbReference>
<keyword evidence="8 12" id="KW-0560">Oxidoreductase</keyword>
<keyword evidence="6" id="KW-0496">Mitochondrion</keyword>
<evidence type="ECO:0000256" key="4">
    <source>
        <dbReference type="ARBA" id="ARBA00006105"/>
    </source>
</evidence>
<dbReference type="PANTHER" id="PTHR19370:SF184">
    <property type="entry name" value="NADH-CYTOCHROME B5 REDUCTASE-LIKE"/>
    <property type="match status" value="1"/>
</dbReference>
<dbReference type="InterPro" id="IPR001709">
    <property type="entry name" value="Flavoprot_Pyr_Nucl_cyt_Rdtase"/>
</dbReference>
<organism evidence="14 15">
    <name type="scientific">Schizopora paradoxa</name>
    <dbReference type="NCBI Taxonomy" id="27342"/>
    <lineage>
        <taxon>Eukaryota</taxon>
        <taxon>Fungi</taxon>
        <taxon>Dikarya</taxon>
        <taxon>Basidiomycota</taxon>
        <taxon>Agaricomycotina</taxon>
        <taxon>Agaricomycetes</taxon>
        <taxon>Hymenochaetales</taxon>
        <taxon>Schizoporaceae</taxon>
        <taxon>Schizopora</taxon>
    </lineage>
</organism>
<comment type="catalytic activity">
    <reaction evidence="12">
        <text>2 Fe(III)-[cytochrome b5] + NADH = 2 Fe(II)-[cytochrome b5] + NAD(+) + H(+)</text>
        <dbReference type="Rhea" id="RHEA:46680"/>
        <dbReference type="Rhea" id="RHEA-COMP:10438"/>
        <dbReference type="Rhea" id="RHEA-COMP:10439"/>
        <dbReference type="ChEBI" id="CHEBI:15378"/>
        <dbReference type="ChEBI" id="CHEBI:29033"/>
        <dbReference type="ChEBI" id="CHEBI:29034"/>
        <dbReference type="ChEBI" id="CHEBI:57540"/>
        <dbReference type="ChEBI" id="CHEBI:57945"/>
        <dbReference type="EC" id="1.6.2.2"/>
    </reaction>
</comment>
<keyword evidence="5 11" id="KW-0285">Flavoprotein</keyword>
<feature type="domain" description="FAD-binding FR-type" evidence="13">
    <location>
        <begin position="69"/>
        <end position="172"/>
    </location>
</feature>
<evidence type="ECO:0000256" key="7">
    <source>
        <dbReference type="ARBA" id="ARBA00022827"/>
    </source>
</evidence>
<dbReference type="InParanoid" id="A0A0H2RV10"/>
<evidence type="ECO:0000256" key="9">
    <source>
        <dbReference type="ARBA" id="ARBA00023027"/>
    </source>
</evidence>
<keyword evidence="7 11" id="KW-0274">FAD</keyword>
<dbReference type="InterPro" id="IPR001834">
    <property type="entry name" value="CBR-like"/>
</dbReference>
<evidence type="ECO:0000256" key="11">
    <source>
        <dbReference type="PIRSR" id="PIRSR601834-1"/>
    </source>
</evidence>
<feature type="binding site" evidence="11">
    <location>
        <position position="189"/>
    </location>
    <ligand>
        <name>FAD</name>
        <dbReference type="ChEBI" id="CHEBI:57692"/>
    </ligand>
</feature>
<feature type="binding site" evidence="11">
    <location>
        <position position="147"/>
    </location>
    <ligand>
        <name>FAD</name>
        <dbReference type="ChEBI" id="CHEBI:57692"/>
    </ligand>
</feature>
<comment type="similarity">
    <text evidence="4 12">Belongs to the flavoprotein pyridine nucleotide cytochrome reductase family.</text>
</comment>
<name>A0A0H2RV10_9AGAM</name>
<sequence>MLSLSCARSRALHASIKSRTVSSHSTGETRKGFWGSKQGYAVGGALGVSTAIGIWAWCKADKDRPLSIHSFSPVTILSSENTGSNTKLVRLKIPDRILPDISFPPPIWSVFVKDSDIQIERPFTPLEGASEDGALDLWVKKYSDSEMGRWIHSRPVGESVEIRGPHQTWAWKEDTWDRVVMIAGGTGVTPFHQLLHHVFSKGTKHSPVEFVLLHAYRSMDEIPPPAVMDNFSKWSKTNPNKLKISTFVEGETSGSYQDGKVTESAIREALATDDRSRTLVLICGPDRMINALVGPKTWDGSQGPVGGVLGKIPGKFEVWKL</sequence>
<dbReference type="InterPro" id="IPR039261">
    <property type="entry name" value="FNR_nucleotide-bd"/>
</dbReference>
<evidence type="ECO:0000256" key="3">
    <source>
        <dbReference type="ARBA" id="ARBA00005156"/>
    </source>
</evidence>
<comment type="catalytic activity">
    <reaction evidence="10">
        <text>2 Fe(3+)-[Dph3] + NADH = 2 Fe(2+)-[Dph3] + NAD(+) + H(+)</text>
        <dbReference type="Rhea" id="RHEA:71231"/>
        <dbReference type="Rhea" id="RHEA-COMP:18002"/>
        <dbReference type="Rhea" id="RHEA-COMP:18003"/>
        <dbReference type="ChEBI" id="CHEBI:15378"/>
        <dbReference type="ChEBI" id="CHEBI:29033"/>
        <dbReference type="ChEBI" id="CHEBI:29034"/>
        <dbReference type="ChEBI" id="CHEBI:57540"/>
        <dbReference type="ChEBI" id="CHEBI:57945"/>
        <dbReference type="ChEBI" id="CHEBI:83228"/>
    </reaction>
    <physiologicalReaction direction="left-to-right" evidence="10">
        <dbReference type="Rhea" id="RHEA:71232"/>
    </physiologicalReaction>
</comment>
<dbReference type="InterPro" id="IPR017927">
    <property type="entry name" value="FAD-bd_FR_type"/>
</dbReference>
<keyword evidence="6" id="KW-1000">Mitochondrion outer membrane</keyword>
<evidence type="ECO:0000313" key="15">
    <source>
        <dbReference type="Proteomes" id="UP000053477"/>
    </source>
</evidence>
<evidence type="ECO:0000256" key="12">
    <source>
        <dbReference type="RuleBase" id="RU361226"/>
    </source>
</evidence>
<dbReference type="EC" id="1.6.2.2" evidence="12"/>
<dbReference type="STRING" id="27342.A0A0H2RV10"/>
<dbReference type="GO" id="GO:0090524">
    <property type="term" value="F:cytochrome-b5 reductase activity, acting on NADH"/>
    <property type="evidence" value="ECO:0007669"/>
    <property type="project" value="UniProtKB-EC"/>
</dbReference>
<protein>
    <recommendedName>
        <fullName evidence="12">NADH-cytochrome b5 reductase</fullName>
        <ecNumber evidence="12">1.6.2.2</ecNumber>
    </recommendedName>
</protein>
<proteinExistence type="inferred from homology"/>
<dbReference type="GO" id="GO:0005741">
    <property type="term" value="C:mitochondrial outer membrane"/>
    <property type="evidence" value="ECO:0007669"/>
    <property type="project" value="UniProtKB-SubCell"/>
</dbReference>
<dbReference type="PRINTS" id="PR00371">
    <property type="entry name" value="FPNCR"/>
</dbReference>
<dbReference type="OrthoDB" id="432685at2759"/>
<dbReference type="InterPro" id="IPR001433">
    <property type="entry name" value="OxRdtase_FAD/NAD-bd"/>
</dbReference>
<evidence type="ECO:0000256" key="5">
    <source>
        <dbReference type="ARBA" id="ARBA00022630"/>
    </source>
</evidence>
<dbReference type="PROSITE" id="PS51384">
    <property type="entry name" value="FAD_FR"/>
    <property type="match status" value="1"/>
</dbReference>
<dbReference type="Gene3D" id="2.40.30.10">
    <property type="entry name" value="Translation factors"/>
    <property type="match status" value="1"/>
</dbReference>
<keyword evidence="15" id="KW-1185">Reference proteome</keyword>
<keyword evidence="9 12" id="KW-0520">NAD</keyword>
<evidence type="ECO:0000256" key="10">
    <source>
        <dbReference type="ARBA" id="ARBA00049138"/>
    </source>
</evidence>
<comment type="subcellular location">
    <subcellularLocation>
        <location evidence="2">Mitochondrion outer membrane</location>
    </subcellularLocation>
</comment>
<dbReference type="AlphaFoldDB" id="A0A0H2RV10"/>
<feature type="binding site" evidence="11">
    <location>
        <position position="140"/>
    </location>
    <ligand>
        <name>FAD</name>
        <dbReference type="ChEBI" id="CHEBI:57692"/>
    </ligand>
</feature>
<comment type="pathway">
    <text evidence="3">Protein modification; peptidyl-diphthamide biosynthesis.</text>
</comment>
<dbReference type="EMBL" id="KQ085923">
    <property type="protein sequence ID" value="KLO15880.1"/>
    <property type="molecule type" value="Genomic_DNA"/>
</dbReference>
<evidence type="ECO:0000256" key="6">
    <source>
        <dbReference type="ARBA" id="ARBA00022787"/>
    </source>
</evidence>
<dbReference type="Gene3D" id="3.40.50.80">
    <property type="entry name" value="Nucleotide-binding domain of ferredoxin-NADP reductase (FNR) module"/>
    <property type="match status" value="1"/>
</dbReference>
<dbReference type="CDD" id="cd06183">
    <property type="entry name" value="cyt_b5_reduct_like"/>
    <property type="match status" value="1"/>
</dbReference>